<dbReference type="InterPro" id="IPR036291">
    <property type="entry name" value="NAD(P)-bd_dom_sf"/>
</dbReference>
<keyword evidence="1" id="KW-0560">Oxidoreductase</keyword>
<dbReference type="PANTHER" id="PTHR10366:SF564">
    <property type="entry name" value="STEROL-4-ALPHA-CARBOXYLATE 3-DEHYDROGENASE, DECARBOXYLATING"/>
    <property type="match status" value="1"/>
</dbReference>
<dbReference type="Proteomes" id="UP000663853">
    <property type="component" value="Unassembled WGS sequence"/>
</dbReference>
<name>A0A8H2XTV9_9AGAM</name>
<evidence type="ECO:0000256" key="2">
    <source>
        <dbReference type="ARBA" id="ARBA00023445"/>
    </source>
</evidence>
<dbReference type="SUPFAM" id="SSF51735">
    <property type="entry name" value="NAD(P)-binding Rossmann-fold domains"/>
    <property type="match status" value="1"/>
</dbReference>
<dbReference type="Pfam" id="PF01370">
    <property type="entry name" value="Epimerase"/>
    <property type="match status" value="1"/>
</dbReference>
<dbReference type="PANTHER" id="PTHR10366">
    <property type="entry name" value="NAD DEPENDENT EPIMERASE/DEHYDRATASE"/>
    <property type="match status" value="1"/>
</dbReference>
<organism evidence="4 5">
    <name type="scientific">Rhizoctonia solani</name>
    <dbReference type="NCBI Taxonomy" id="456999"/>
    <lineage>
        <taxon>Eukaryota</taxon>
        <taxon>Fungi</taxon>
        <taxon>Dikarya</taxon>
        <taxon>Basidiomycota</taxon>
        <taxon>Agaricomycotina</taxon>
        <taxon>Agaricomycetes</taxon>
        <taxon>Cantharellales</taxon>
        <taxon>Ceratobasidiaceae</taxon>
        <taxon>Rhizoctonia</taxon>
    </lineage>
</organism>
<evidence type="ECO:0000313" key="4">
    <source>
        <dbReference type="EMBL" id="CAE6431438.1"/>
    </source>
</evidence>
<evidence type="ECO:0000256" key="1">
    <source>
        <dbReference type="ARBA" id="ARBA00023002"/>
    </source>
</evidence>
<dbReference type="Gene3D" id="3.40.50.720">
    <property type="entry name" value="NAD(P)-binding Rossmann-like Domain"/>
    <property type="match status" value="1"/>
</dbReference>
<feature type="domain" description="NAD-dependent epimerase/dehydratase" evidence="3">
    <location>
        <begin position="10"/>
        <end position="263"/>
    </location>
</feature>
<protein>
    <recommendedName>
        <fullName evidence="3">NAD-dependent epimerase/dehydratase domain-containing protein</fullName>
    </recommendedName>
</protein>
<dbReference type="InterPro" id="IPR050425">
    <property type="entry name" value="NAD(P)_dehydrat-like"/>
</dbReference>
<evidence type="ECO:0000313" key="5">
    <source>
        <dbReference type="Proteomes" id="UP000663853"/>
    </source>
</evidence>
<comment type="similarity">
    <text evidence="2">Belongs to the NAD(P)-dependent epimerase/dehydratase family. Dihydroflavonol-4-reductase subfamily.</text>
</comment>
<reference evidence="4" key="1">
    <citation type="submission" date="2021-01" db="EMBL/GenBank/DDBJ databases">
        <authorList>
            <person name="Kaushik A."/>
        </authorList>
    </citation>
    <scope>NUCLEOTIDE SEQUENCE</scope>
    <source>
        <strain evidence="4">AG6-10EEA</strain>
    </source>
</reference>
<sequence length="343" mass="37531">MTFIPPSAKILLTGANGYLAVHAVKDLLDRGYTVVGTVRSESKGEELVKLFPAYTGKLSYAVVPNIVEPGAFDKVIKEGNFDAVAHAASPVSVPGGTVEDFVKPAIDGTVGILESIKSHGQTVKRVVVTSSAAAVNTFPDGIKHNETHWNDSVIKLVEEQGNKLPSIVLYFYSKTVAEQAIWKWWSKNKEHVAWDIATINPSFILGEPIHAITSRDQLTSTNAILSSILSPHEDLAERRWPVIHVRDVAAVHSALFERKESVTGRRALIVASEPSWQDAYDALSSFSGVPKGNPGVGTNPDTDAPGWDTTFARELLGREFIGTKEMLVETEEYYRKKGWSFFA</sequence>
<comment type="caution">
    <text evidence="4">The sequence shown here is derived from an EMBL/GenBank/DDBJ whole genome shotgun (WGS) entry which is preliminary data.</text>
</comment>
<gene>
    <name evidence="4" type="ORF">RDB_LOCUS24376</name>
</gene>
<proteinExistence type="inferred from homology"/>
<accession>A0A8H2XTV9</accession>
<evidence type="ECO:0000259" key="3">
    <source>
        <dbReference type="Pfam" id="PF01370"/>
    </source>
</evidence>
<dbReference type="AlphaFoldDB" id="A0A8H2XTV9"/>
<dbReference type="EMBL" id="CAJMXA010000455">
    <property type="protein sequence ID" value="CAE6431438.1"/>
    <property type="molecule type" value="Genomic_DNA"/>
</dbReference>
<dbReference type="GO" id="GO:0016616">
    <property type="term" value="F:oxidoreductase activity, acting on the CH-OH group of donors, NAD or NADP as acceptor"/>
    <property type="evidence" value="ECO:0007669"/>
    <property type="project" value="TreeGrafter"/>
</dbReference>
<dbReference type="InterPro" id="IPR001509">
    <property type="entry name" value="Epimerase_deHydtase"/>
</dbReference>